<keyword evidence="3" id="KW-1185">Reference proteome</keyword>
<protein>
    <recommendedName>
        <fullName evidence="4">Phage terminase small subunit P27 family</fullName>
    </recommendedName>
</protein>
<gene>
    <name evidence="2" type="ORF">V3328_18375</name>
</gene>
<dbReference type="Proteomes" id="UP001378188">
    <property type="component" value="Unassembled WGS sequence"/>
</dbReference>
<sequence length="149" mass="16784">MMKRGRKSAAAFETQAGRTIADLANVSRTARHEAPEHLTDEQQAIWRSLIDAAPAAMMPTEALPVLVELVKAVSRAGVIAYETNRFKAEWFGVDGGPERYERLQRMADREARLIASLSTKLRLTPQARIRPERAGVIEQDHRPGRRPWD</sequence>
<organism evidence="2 3">
    <name type="scientific">Microbaculum marinum</name>
    <dbReference type="NCBI Taxonomy" id="1764581"/>
    <lineage>
        <taxon>Bacteria</taxon>
        <taxon>Pseudomonadati</taxon>
        <taxon>Pseudomonadota</taxon>
        <taxon>Alphaproteobacteria</taxon>
        <taxon>Hyphomicrobiales</taxon>
        <taxon>Tepidamorphaceae</taxon>
        <taxon>Microbaculum</taxon>
    </lineage>
</organism>
<dbReference type="AlphaFoldDB" id="A0AAW9RIC6"/>
<feature type="region of interest" description="Disordered" evidence="1">
    <location>
        <begin position="129"/>
        <end position="149"/>
    </location>
</feature>
<evidence type="ECO:0000256" key="1">
    <source>
        <dbReference type="SAM" id="MobiDB-lite"/>
    </source>
</evidence>
<dbReference type="RefSeq" id="WP_340331152.1">
    <property type="nucleotide sequence ID" value="NZ_JAZHOF010000007.1"/>
</dbReference>
<name>A0AAW9RIC6_9HYPH</name>
<evidence type="ECO:0000313" key="2">
    <source>
        <dbReference type="EMBL" id="MEJ8573462.1"/>
    </source>
</evidence>
<reference evidence="2 3" key="1">
    <citation type="submission" date="2024-02" db="EMBL/GenBank/DDBJ databases">
        <title>Genome analysis and characterization of Microbaculum marinisediminis sp. nov., isolated from marine sediment.</title>
        <authorList>
            <person name="Du Z.-J."/>
            <person name="Ye Y.-Q."/>
            <person name="Zhang Z.-R."/>
            <person name="Yuan S.-M."/>
            <person name="Zhang X.-Y."/>
        </authorList>
    </citation>
    <scope>NUCLEOTIDE SEQUENCE [LARGE SCALE GENOMIC DNA]</scope>
    <source>
        <strain evidence="2 3">SDUM1044001</strain>
    </source>
</reference>
<evidence type="ECO:0000313" key="3">
    <source>
        <dbReference type="Proteomes" id="UP001378188"/>
    </source>
</evidence>
<dbReference type="EMBL" id="JAZHOF010000007">
    <property type="protein sequence ID" value="MEJ8573462.1"/>
    <property type="molecule type" value="Genomic_DNA"/>
</dbReference>
<proteinExistence type="predicted"/>
<evidence type="ECO:0008006" key="4">
    <source>
        <dbReference type="Google" id="ProtNLM"/>
    </source>
</evidence>
<accession>A0AAW9RIC6</accession>
<comment type="caution">
    <text evidence="2">The sequence shown here is derived from an EMBL/GenBank/DDBJ whole genome shotgun (WGS) entry which is preliminary data.</text>
</comment>